<gene>
    <name evidence="1" type="ORF">GCM10007972_13150</name>
</gene>
<dbReference type="EMBL" id="BMOV01000003">
    <property type="protein sequence ID" value="GGO10396.1"/>
    <property type="molecule type" value="Genomic_DNA"/>
</dbReference>
<protein>
    <recommendedName>
        <fullName evidence="3">Queuosine biosynthesis protein QueC</fullName>
    </recommendedName>
</protein>
<comment type="caution">
    <text evidence="1">The sequence shown here is derived from an EMBL/GenBank/DDBJ whole genome shotgun (WGS) entry which is preliminary data.</text>
</comment>
<keyword evidence="2" id="KW-1185">Reference proteome</keyword>
<organism evidence="1 2">
    <name type="scientific">Iodidimonas muriae</name>
    <dbReference type="NCBI Taxonomy" id="261467"/>
    <lineage>
        <taxon>Bacteria</taxon>
        <taxon>Pseudomonadati</taxon>
        <taxon>Pseudomonadota</taxon>
        <taxon>Alphaproteobacteria</taxon>
        <taxon>Iodidimonadales</taxon>
        <taxon>Iodidimonadaceae</taxon>
        <taxon>Iodidimonas</taxon>
    </lineage>
</organism>
<sequence length="197" mass="22342">MEAFLHSLLGFQGRYDYPHIWDTKGQTLARFIEISYDTGAWKETRSCWQQNRQVGVNGRARQCGICAACMLRRLSVHAAGQTEPDDTYVWENLGAQTFKEGATPDFDEKRITGAMEQYAIAGALHLDHLAALSKSPANKPRLNVECFRLSQSLDLPLDDVKKKLEQLLARHKNEWENFMASLGPDSFVAKWVDEARP</sequence>
<accession>A0ABQ2LCA8</accession>
<evidence type="ECO:0008006" key="3">
    <source>
        <dbReference type="Google" id="ProtNLM"/>
    </source>
</evidence>
<reference evidence="2" key="1">
    <citation type="journal article" date="2019" name="Int. J. Syst. Evol. Microbiol.">
        <title>The Global Catalogue of Microorganisms (GCM) 10K type strain sequencing project: providing services to taxonomists for standard genome sequencing and annotation.</title>
        <authorList>
            <consortium name="The Broad Institute Genomics Platform"/>
            <consortium name="The Broad Institute Genome Sequencing Center for Infectious Disease"/>
            <person name="Wu L."/>
            <person name="Ma J."/>
        </authorList>
    </citation>
    <scope>NUCLEOTIDE SEQUENCE [LARGE SCALE GENOMIC DNA]</scope>
    <source>
        <strain evidence="2">JCM 17843</strain>
    </source>
</reference>
<evidence type="ECO:0000313" key="1">
    <source>
        <dbReference type="EMBL" id="GGO10396.1"/>
    </source>
</evidence>
<dbReference type="Gene3D" id="3.40.50.620">
    <property type="entry name" value="HUPs"/>
    <property type="match status" value="1"/>
</dbReference>
<dbReference type="InterPro" id="IPR014729">
    <property type="entry name" value="Rossmann-like_a/b/a_fold"/>
</dbReference>
<evidence type="ECO:0000313" key="2">
    <source>
        <dbReference type="Proteomes" id="UP000602381"/>
    </source>
</evidence>
<dbReference type="Proteomes" id="UP000602381">
    <property type="component" value="Unassembled WGS sequence"/>
</dbReference>
<name>A0ABQ2LCA8_9PROT</name>
<proteinExistence type="predicted"/>